<evidence type="ECO:0000313" key="21">
    <source>
        <dbReference type="Proteomes" id="UP000751190"/>
    </source>
</evidence>
<feature type="domain" description="Histidine biosynthesis HisG C-terminal" evidence="19">
    <location>
        <begin position="677"/>
        <end position="747"/>
    </location>
</feature>
<evidence type="ECO:0000256" key="16">
    <source>
        <dbReference type="ARBA" id="ARBA00023102"/>
    </source>
</evidence>
<evidence type="ECO:0000256" key="4">
    <source>
        <dbReference type="ARBA" id="ARBA00004667"/>
    </source>
</evidence>
<dbReference type="PANTHER" id="PTHR21256:SF2">
    <property type="entry name" value="HISTIDINE BIOSYNTHESIS TRIFUNCTIONAL PROTEIN"/>
    <property type="match status" value="1"/>
</dbReference>
<dbReference type="Proteomes" id="UP000751190">
    <property type="component" value="Unassembled WGS sequence"/>
</dbReference>
<evidence type="ECO:0000256" key="5">
    <source>
        <dbReference type="ARBA" id="ARBA00011946"/>
    </source>
</evidence>
<proteinExistence type="inferred from homology"/>
<dbReference type="GO" id="GO:0005829">
    <property type="term" value="C:cytosol"/>
    <property type="evidence" value="ECO:0007669"/>
    <property type="project" value="TreeGrafter"/>
</dbReference>
<dbReference type="InterPro" id="IPR012131">
    <property type="entry name" value="Hstdl_DH"/>
</dbReference>
<dbReference type="InterPro" id="IPR013820">
    <property type="entry name" value="ATP_PRibTrfase_cat"/>
</dbReference>
<dbReference type="PANTHER" id="PTHR21256">
    <property type="entry name" value="HISTIDINOL DEHYDROGENASE HDH"/>
    <property type="match status" value="1"/>
</dbReference>
<evidence type="ECO:0000256" key="11">
    <source>
        <dbReference type="ARBA" id="ARBA00022723"/>
    </source>
</evidence>
<dbReference type="NCBIfam" id="TIGR00070">
    <property type="entry name" value="hisG"/>
    <property type="match status" value="1"/>
</dbReference>
<evidence type="ECO:0000256" key="13">
    <source>
        <dbReference type="ARBA" id="ARBA00022833"/>
    </source>
</evidence>
<keyword evidence="9" id="KW-0328">Glycosyltransferase</keyword>
<evidence type="ECO:0000259" key="19">
    <source>
        <dbReference type="Pfam" id="PF08029"/>
    </source>
</evidence>
<evidence type="ECO:0000256" key="14">
    <source>
        <dbReference type="ARBA" id="ARBA00022840"/>
    </source>
</evidence>
<keyword evidence="7" id="KW-0963">Cytoplasm</keyword>
<reference evidence="20" key="1">
    <citation type="submission" date="2021-05" db="EMBL/GenBank/DDBJ databases">
        <title>The genome of the haptophyte Pavlova lutheri (Diacronema luteri, Pavlovales) - a model for lipid biosynthesis in eukaryotic algae.</title>
        <authorList>
            <person name="Hulatt C.J."/>
            <person name="Posewitz M.C."/>
        </authorList>
    </citation>
    <scope>NUCLEOTIDE SEQUENCE</scope>
    <source>
        <strain evidence="20">NIVA-4/92</strain>
    </source>
</reference>
<comment type="catalytic activity">
    <reaction evidence="1">
        <text>1-(5-phospho-beta-D-ribosyl)-ATP + diphosphate = 5-phospho-alpha-D-ribose 1-diphosphate + ATP</text>
        <dbReference type="Rhea" id="RHEA:18473"/>
        <dbReference type="ChEBI" id="CHEBI:30616"/>
        <dbReference type="ChEBI" id="CHEBI:33019"/>
        <dbReference type="ChEBI" id="CHEBI:58017"/>
        <dbReference type="ChEBI" id="CHEBI:73183"/>
        <dbReference type="EC" id="2.4.2.17"/>
    </reaction>
</comment>
<evidence type="ECO:0000256" key="8">
    <source>
        <dbReference type="ARBA" id="ARBA00022605"/>
    </source>
</evidence>
<dbReference type="InterPro" id="IPR013115">
    <property type="entry name" value="HisG_C"/>
</dbReference>
<keyword evidence="13" id="KW-0862">Zinc</keyword>
<keyword evidence="11" id="KW-0479">Metal-binding</keyword>
<dbReference type="InterPro" id="IPR016161">
    <property type="entry name" value="Ald_DH/histidinol_DH"/>
</dbReference>
<evidence type="ECO:0000256" key="10">
    <source>
        <dbReference type="ARBA" id="ARBA00022679"/>
    </source>
</evidence>
<evidence type="ECO:0000256" key="2">
    <source>
        <dbReference type="ARBA" id="ARBA00001947"/>
    </source>
</evidence>
<sequence>MAPILRRLLPSEVPVLRRDPVDPAARDVAAPIVEAVKARGIDAVREYAEKFGELKPGEPLIYTRPELEQAWNKLEPATQRLLVRTVHRVRRFALVQKAAITDAKLDIPGGAAGHTVAPVENAGCYAPGGRYPLPSSIIMTVTTARVAGCTNVWAASPRPTQITLGAAFVAGADAVLAAGGAHAIAALAYGCGPIGPADAVVGPGNQYVTAAKSLIAGRVAIDMLAGPSECLVIADATACARVVAADLLAQAEHDPQALPSLVSTSAQLIDDVEVELVAQLAVLPTAGIAREACKNGYAVLVGSMDEAIAISDRLAPEHLELHTDDAEAVARRCKHYGGLFVGHAAAEVLGDYGAGPNHTLPTGGTARSTGGLSVFTFLRVRTWMSLSNLKTAADLVRDAHALAKIEGLHGHAVAAAHRLDTEDSQMLLEGFESAEGALTAHSAGVPQSALDGASISTDGGASTSGNMLLALPKKGRLAEMCLKFVEAAGLQYHRRDRLDVAHCTNLPITLVFLPAKDIASFIGMGNVDAGITGQDMVAEAGCTVTTELELGIGKCFLSLQVPERKKACSATDFAGCRIATSFPHLTRSFFAPIDKQLGVETKITDISGSVEAAVGLGLADAVVDLVETGTTMRAAGLCVAENLMQTQAVLISNPHTTHATLVNKIRQRFEGYLTSSKYSLMTYNIPRTLLSKAVLVTPGKRSPTVQQLDEDSWVAVSVMVETKQTSDVMDKLKELGATDILLLSLSNCRS</sequence>
<dbReference type="Gene3D" id="3.40.50.1980">
    <property type="entry name" value="Nitrogenase molybdenum iron protein domain"/>
    <property type="match status" value="2"/>
</dbReference>
<dbReference type="EC" id="2.4.2.17" evidence="5"/>
<dbReference type="CDD" id="cd06572">
    <property type="entry name" value="Histidinol_dh"/>
    <property type="match status" value="1"/>
</dbReference>
<dbReference type="Pfam" id="PF08029">
    <property type="entry name" value="HisG_C"/>
    <property type="match status" value="1"/>
</dbReference>
<keyword evidence="8" id="KW-0028">Amino-acid biosynthesis</keyword>
<dbReference type="EMBL" id="JAGTXO010000006">
    <property type="protein sequence ID" value="KAG8467480.1"/>
    <property type="molecule type" value="Genomic_DNA"/>
</dbReference>
<dbReference type="Gene3D" id="3.30.70.120">
    <property type="match status" value="1"/>
</dbReference>
<feature type="domain" description="ATP phosphoribosyltransferase catalytic" evidence="18">
    <location>
        <begin position="515"/>
        <end position="670"/>
    </location>
</feature>
<organism evidence="20 21">
    <name type="scientific">Diacronema lutheri</name>
    <name type="common">Unicellular marine alga</name>
    <name type="synonym">Monochrysis lutheri</name>
    <dbReference type="NCBI Taxonomy" id="2081491"/>
    <lineage>
        <taxon>Eukaryota</taxon>
        <taxon>Haptista</taxon>
        <taxon>Haptophyta</taxon>
        <taxon>Pavlovophyceae</taxon>
        <taxon>Pavlovales</taxon>
        <taxon>Pavlovaceae</taxon>
        <taxon>Diacronema</taxon>
    </lineage>
</organism>
<dbReference type="PRINTS" id="PR00083">
    <property type="entry name" value="HOLDHDRGNASE"/>
</dbReference>
<dbReference type="Gene3D" id="1.20.5.1300">
    <property type="match status" value="1"/>
</dbReference>
<name>A0A8J6CF02_DIALT</name>
<gene>
    <name evidence="20" type="ORF">KFE25_000796</name>
</gene>
<evidence type="ECO:0000256" key="15">
    <source>
        <dbReference type="ARBA" id="ARBA00023002"/>
    </source>
</evidence>
<accession>A0A8J6CF02</accession>
<comment type="similarity">
    <text evidence="17">Belongs to the histidinol dehydrogenase family.</text>
</comment>
<keyword evidence="12" id="KW-0547">Nucleotide-binding</keyword>
<dbReference type="GO" id="GO:0004399">
    <property type="term" value="F:histidinol dehydrogenase activity"/>
    <property type="evidence" value="ECO:0007669"/>
    <property type="project" value="UniProtKB-ARBA"/>
</dbReference>
<dbReference type="GO" id="GO:0000287">
    <property type="term" value="F:magnesium ion binding"/>
    <property type="evidence" value="ECO:0007669"/>
    <property type="project" value="InterPro"/>
</dbReference>
<dbReference type="FunFam" id="3.30.70.120:FF:000003">
    <property type="entry name" value="ATP phosphoribosyltransferase"/>
    <property type="match status" value="1"/>
</dbReference>
<dbReference type="InterPro" id="IPR018198">
    <property type="entry name" value="ATP_PRibTrfase_CS"/>
</dbReference>
<dbReference type="Gene3D" id="3.40.190.10">
    <property type="entry name" value="Periplasmic binding protein-like II"/>
    <property type="match status" value="2"/>
</dbReference>
<dbReference type="AlphaFoldDB" id="A0A8J6CF02"/>
<evidence type="ECO:0000256" key="12">
    <source>
        <dbReference type="ARBA" id="ARBA00022741"/>
    </source>
</evidence>
<comment type="cofactor">
    <cofactor evidence="2">
        <name>Zn(2+)</name>
        <dbReference type="ChEBI" id="CHEBI:29105"/>
    </cofactor>
</comment>
<comment type="caution">
    <text evidence="20">The sequence shown here is derived from an EMBL/GenBank/DDBJ whole genome shotgun (WGS) entry which is preliminary data.</text>
</comment>
<dbReference type="SUPFAM" id="SSF53850">
    <property type="entry name" value="Periplasmic binding protein-like II"/>
    <property type="match status" value="1"/>
</dbReference>
<evidence type="ECO:0000256" key="7">
    <source>
        <dbReference type="ARBA" id="ARBA00022490"/>
    </source>
</evidence>
<evidence type="ECO:0000259" key="18">
    <source>
        <dbReference type="Pfam" id="PF01634"/>
    </source>
</evidence>
<keyword evidence="16" id="KW-0368">Histidine biosynthesis</keyword>
<dbReference type="FunFam" id="3.40.50.1980:FF:000001">
    <property type="entry name" value="Histidinol dehydrogenase"/>
    <property type="match status" value="1"/>
</dbReference>
<comment type="subcellular location">
    <subcellularLocation>
        <location evidence="3">Cytoplasm</location>
    </subcellularLocation>
</comment>
<dbReference type="PROSITE" id="PS01316">
    <property type="entry name" value="ATP_P_PHORIBOSYLTR"/>
    <property type="match status" value="1"/>
</dbReference>
<keyword evidence="15" id="KW-0560">Oxidoreductase</keyword>
<dbReference type="NCBIfam" id="TIGR00069">
    <property type="entry name" value="hisD"/>
    <property type="match status" value="1"/>
</dbReference>
<dbReference type="GO" id="GO:0051287">
    <property type="term" value="F:NAD binding"/>
    <property type="evidence" value="ECO:0007669"/>
    <property type="project" value="InterPro"/>
</dbReference>
<evidence type="ECO:0000256" key="6">
    <source>
        <dbReference type="ARBA" id="ARBA00020998"/>
    </source>
</evidence>
<evidence type="ECO:0000313" key="20">
    <source>
        <dbReference type="EMBL" id="KAG8467480.1"/>
    </source>
</evidence>
<dbReference type="InterPro" id="IPR020621">
    <property type="entry name" value="ATP-PRT_HisG_long"/>
</dbReference>
<dbReference type="OrthoDB" id="1703565at2759"/>
<dbReference type="HAMAP" id="MF_00079">
    <property type="entry name" value="HisG_Long"/>
    <property type="match status" value="1"/>
</dbReference>
<dbReference type="Pfam" id="PF01634">
    <property type="entry name" value="HisG"/>
    <property type="match status" value="1"/>
</dbReference>
<dbReference type="SUPFAM" id="SSF54913">
    <property type="entry name" value="GlnB-like"/>
    <property type="match status" value="1"/>
</dbReference>
<dbReference type="GO" id="GO:0003879">
    <property type="term" value="F:ATP phosphoribosyltransferase activity"/>
    <property type="evidence" value="ECO:0007669"/>
    <property type="project" value="UniProtKB-EC"/>
</dbReference>
<dbReference type="InterPro" id="IPR015867">
    <property type="entry name" value="N-reg_PII/ATP_PRibTrfase_C"/>
</dbReference>
<dbReference type="NCBIfam" id="TIGR03455">
    <property type="entry name" value="HisG_C-term"/>
    <property type="match status" value="1"/>
</dbReference>
<evidence type="ECO:0000256" key="9">
    <source>
        <dbReference type="ARBA" id="ARBA00022676"/>
    </source>
</evidence>
<evidence type="ECO:0000256" key="17">
    <source>
        <dbReference type="RuleBase" id="RU004175"/>
    </source>
</evidence>
<keyword evidence="10" id="KW-0808">Transferase</keyword>
<keyword evidence="14" id="KW-0067">ATP-binding</keyword>
<protein>
    <recommendedName>
        <fullName evidence="6">ATP phosphoribosyltransferase</fullName>
        <ecNumber evidence="5">2.4.2.17</ecNumber>
    </recommendedName>
</protein>
<comment type="pathway">
    <text evidence="4">Amino-acid biosynthesis; L-histidine biosynthesis; L-histidine from 5-phospho-alpha-D-ribose 1-diphosphate: step 1/9.</text>
</comment>
<dbReference type="GO" id="GO:0000105">
    <property type="term" value="P:L-histidine biosynthetic process"/>
    <property type="evidence" value="ECO:0007669"/>
    <property type="project" value="UniProtKB-KW"/>
</dbReference>
<keyword evidence="21" id="KW-1185">Reference proteome</keyword>
<dbReference type="SUPFAM" id="SSF53720">
    <property type="entry name" value="ALDH-like"/>
    <property type="match status" value="1"/>
</dbReference>
<dbReference type="InterPro" id="IPR011322">
    <property type="entry name" value="N-reg_PII-like_a/b"/>
</dbReference>
<evidence type="ECO:0000256" key="3">
    <source>
        <dbReference type="ARBA" id="ARBA00004496"/>
    </source>
</evidence>
<dbReference type="GO" id="GO:0005524">
    <property type="term" value="F:ATP binding"/>
    <property type="evidence" value="ECO:0007669"/>
    <property type="project" value="UniProtKB-KW"/>
</dbReference>
<dbReference type="Pfam" id="PF00815">
    <property type="entry name" value="Histidinol_dh"/>
    <property type="match status" value="1"/>
</dbReference>
<evidence type="ECO:0000256" key="1">
    <source>
        <dbReference type="ARBA" id="ARBA00000915"/>
    </source>
</evidence>